<sequence>VIEIWAHWPRWIAALLTVFSVLLASHPSASQSLQPSGWDAEIRLPEAPDLNPDPRVVEIEMEARVATVELAPGLAVEAWTYNGLLPGPLIRVNVGDRLIVRFTNSLPDSTTIHWHGLRIPIEMDGVPGYSQAPVEPGASFTYDFVVPDAGIYWYHPHVMSAAQVGFGLYGAFLVEDPDEGVGVSDDLVVLLSDIEVTEDGVLESPNTGGSTGMAFGREGNHVLVNGKKFPSLTARSGAPQRWRVINAAKSRYFKLAFDTGEARRFKKIGGDGGLLEYSVELDQVVLGAGERADVIVVPTAEPASHLTVVSLLHDRGYGSTELRDTSELIDITMADMPVYRSGPLPELRRNIVPFSTTGATPVKLDLTLSQDPLDKSFQYGINGVPFWDATPVLANLGETQLWTVENTTPWSHPLHLHGFFFLVLDENGQPVRPLEWKDTVDIPFEETRQLVVQFDDDRPGTWIFHCHILDHAGGGLLNAVHLGLPEEVFKPMAAH</sequence>
<evidence type="ECO:0000256" key="1">
    <source>
        <dbReference type="ARBA" id="ARBA00022723"/>
    </source>
</evidence>
<dbReference type="Pfam" id="PF07731">
    <property type="entry name" value="Cu-oxidase_2"/>
    <property type="match status" value="1"/>
</dbReference>
<dbReference type="InterPro" id="IPR045087">
    <property type="entry name" value="Cu-oxidase_fam"/>
</dbReference>
<keyword evidence="2" id="KW-0560">Oxidoreductase</keyword>
<dbReference type="InterPro" id="IPR011707">
    <property type="entry name" value="Cu-oxidase-like_N"/>
</dbReference>
<dbReference type="InterPro" id="IPR008972">
    <property type="entry name" value="Cupredoxin"/>
</dbReference>
<evidence type="ECO:0000259" key="4">
    <source>
        <dbReference type="Pfam" id="PF07731"/>
    </source>
</evidence>
<dbReference type="EMBL" id="UINC01038452">
    <property type="protein sequence ID" value="SVB35493.1"/>
    <property type="molecule type" value="Genomic_DNA"/>
</dbReference>
<dbReference type="PANTHER" id="PTHR11709">
    <property type="entry name" value="MULTI-COPPER OXIDASE"/>
    <property type="match status" value="1"/>
</dbReference>
<organism evidence="6">
    <name type="scientific">marine metagenome</name>
    <dbReference type="NCBI Taxonomy" id="408172"/>
    <lineage>
        <taxon>unclassified sequences</taxon>
        <taxon>metagenomes</taxon>
        <taxon>ecological metagenomes</taxon>
    </lineage>
</organism>
<dbReference type="SUPFAM" id="SSF49503">
    <property type="entry name" value="Cupredoxins"/>
    <property type="match status" value="3"/>
</dbReference>
<dbReference type="CDD" id="cd13861">
    <property type="entry name" value="CuRO_1_CumA_like"/>
    <property type="match status" value="1"/>
</dbReference>
<dbReference type="AlphaFoldDB" id="A0A382DCY1"/>
<feature type="domain" description="Plastocyanin-like" evidence="4">
    <location>
        <begin position="360"/>
        <end position="478"/>
    </location>
</feature>
<dbReference type="Gene3D" id="2.60.40.420">
    <property type="entry name" value="Cupredoxins - blue copper proteins"/>
    <property type="match status" value="3"/>
</dbReference>
<name>A0A382DCY1_9ZZZZ</name>
<feature type="domain" description="Plastocyanin-like" evidence="5">
    <location>
        <begin position="67"/>
        <end position="178"/>
    </location>
</feature>
<dbReference type="PROSITE" id="PS00080">
    <property type="entry name" value="MULTICOPPER_OXIDASE2"/>
    <property type="match status" value="1"/>
</dbReference>
<dbReference type="Pfam" id="PF07732">
    <property type="entry name" value="Cu-oxidase_3"/>
    <property type="match status" value="1"/>
</dbReference>
<accession>A0A382DCY1</accession>
<feature type="non-terminal residue" evidence="6">
    <location>
        <position position="1"/>
    </location>
</feature>
<dbReference type="GO" id="GO:0005507">
    <property type="term" value="F:copper ion binding"/>
    <property type="evidence" value="ECO:0007669"/>
    <property type="project" value="InterPro"/>
</dbReference>
<dbReference type="InterPro" id="IPR001117">
    <property type="entry name" value="Cu-oxidase_2nd"/>
</dbReference>
<dbReference type="InterPro" id="IPR033138">
    <property type="entry name" value="Cu_oxidase_CS"/>
</dbReference>
<evidence type="ECO:0008006" key="7">
    <source>
        <dbReference type="Google" id="ProtNLM"/>
    </source>
</evidence>
<proteinExistence type="predicted"/>
<reference evidence="6" key="1">
    <citation type="submission" date="2018-05" db="EMBL/GenBank/DDBJ databases">
        <authorList>
            <person name="Lanie J.A."/>
            <person name="Ng W.-L."/>
            <person name="Kazmierczak K.M."/>
            <person name="Andrzejewski T.M."/>
            <person name="Davidsen T.M."/>
            <person name="Wayne K.J."/>
            <person name="Tettelin H."/>
            <person name="Glass J.I."/>
            <person name="Rusch D."/>
            <person name="Podicherti R."/>
            <person name="Tsui H.-C.T."/>
            <person name="Winkler M.E."/>
        </authorList>
    </citation>
    <scope>NUCLEOTIDE SEQUENCE</scope>
</reference>
<evidence type="ECO:0000259" key="3">
    <source>
        <dbReference type="Pfam" id="PF00394"/>
    </source>
</evidence>
<feature type="domain" description="Plastocyanin-like" evidence="3">
    <location>
        <begin position="188"/>
        <end position="310"/>
    </location>
</feature>
<dbReference type="InterPro" id="IPR002355">
    <property type="entry name" value="Cu_oxidase_Cu_BS"/>
</dbReference>
<gene>
    <name evidence="6" type="ORF">METZ01_LOCUS188347</name>
</gene>
<dbReference type="GO" id="GO:0016491">
    <property type="term" value="F:oxidoreductase activity"/>
    <property type="evidence" value="ECO:0007669"/>
    <property type="project" value="UniProtKB-KW"/>
</dbReference>
<dbReference type="PROSITE" id="PS00079">
    <property type="entry name" value="MULTICOPPER_OXIDASE1"/>
    <property type="match status" value="1"/>
</dbReference>
<evidence type="ECO:0000256" key="2">
    <source>
        <dbReference type="ARBA" id="ARBA00023002"/>
    </source>
</evidence>
<protein>
    <recommendedName>
        <fullName evidence="7">Nitrite reductase (NO-forming)</fullName>
    </recommendedName>
</protein>
<dbReference type="InterPro" id="IPR011706">
    <property type="entry name" value="Cu-oxidase_C"/>
</dbReference>
<evidence type="ECO:0000259" key="5">
    <source>
        <dbReference type="Pfam" id="PF07732"/>
    </source>
</evidence>
<dbReference type="Pfam" id="PF00394">
    <property type="entry name" value="Cu-oxidase"/>
    <property type="match status" value="1"/>
</dbReference>
<keyword evidence="1" id="KW-0479">Metal-binding</keyword>
<evidence type="ECO:0000313" key="6">
    <source>
        <dbReference type="EMBL" id="SVB35493.1"/>
    </source>
</evidence>